<accession>A0A150N8P0</accession>
<proteinExistence type="predicted"/>
<evidence type="ECO:0000313" key="1">
    <source>
        <dbReference type="EMBL" id="KYD32972.1"/>
    </source>
</evidence>
<sequence length="54" mass="6094">MISKNEHMCYNRTIHQTKKEGNAHASWPKSVLPGIESGFGPIVCLQSRIRPCLE</sequence>
<comment type="caution">
    <text evidence="1">The sequence shown here is derived from an EMBL/GenBank/DDBJ whole genome shotgun (WGS) entry which is preliminary data.</text>
</comment>
<reference evidence="1 2" key="1">
    <citation type="submission" date="2016-01" db="EMBL/GenBank/DDBJ databases">
        <title>Draft Genome Sequences of Seven Thermophilic Sporeformers Isolated from Foods.</title>
        <authorList>
            <person name="Berendsen E.M."/>
            <person name="Wells-Bennik M.H."/>
            <person name="Krawcyk A.O."/>
            <person name="De Jong A."/>
            <person name="Holsappel S."/>
            <person name="Eijlander R.T."/>
            <person name="Kuipers O.P."/>
        </authorList>
    </citation>
    <scope>NUCLEOTIDE SEQUENCE [LARGE SCALE GENOMIC DNA]</scope>
    <source>
        <strain evidence="1 2">B4110</strain>
    </source>
</reference>
<gene>
    <name evidence="1" type="ORF">B4110_3301</name>
</gene>
<dbReference type="EMBL" id="LQYW01000004">
    <property type="protein sequence ID" value="KYD32972.1"/>
    <property type="molecule type" value="Genomic_DNA"/>
</dbReference>
<dbReference type="Proteomes" id="UP000075324">
    <property type="component" value="Unassembled WGS sequence"/>
</dbReference>
<evidence type="ECO:0000313" key="2">
    <source>
        <dbReference type="Proteomes" id="UP000075324"/>
    </source>
</evidence>
<dbReference type="AlphaFoldDB" id="A0A150N8P0"/>
<organism evidence="1 2">
    <name type="scientific">Parageobacillus toebii</name>
    <dbReference type="NCBI Taxonomy" id="153151"/>
    <lineage>
        <taxon>Bacteria</taxon>
        <taxon>Bacillati</taxon>
        <taxon>Bacillota</taxon>
        <taxon>Bacilli</taxon>
        <taxon>Bacillales</taxon>
        <taxon>Anoxybacillaceae</taxon>
        <taxon>Parageobacillus</taxon>
    </lineage>
</organism>
<protein>
    <submittedName>
        <fullName evidence="1">Uncharacterized protein</fullName>
    </submittedName>
</protein>
<name>A0A150N8P0_9BACL</name>